<dbReference type="AlphaFoldDB" id="A0A919K3H5"/>
<reference evidence="2" key="1">
    <citation type="submission" date="2021-01" db="EMBL/GenBank/DDBJ databases">
        <title>Whole genome shotgun sequence of Actinoplanes rishiriensis NBRC 108556.</title>
        <authorList>
            <person name="Komaki H."/>
            <person name="Tamura T."/>
        </authorList>
    </citation>
    <scope>NUCLEOTIDE SEQUENCE</scope>
    <source>
        <strain evidence="2">NBRC 108556</strain>
    </source>
</reference>
<comment type="caution">
    <text evidence="2">The sequence shown here is derived from an EMBL/GenBank/DDBJ whole genome shotgun (WGS) entry which is preliminary data.</text>
</comment>
<feature type="chain" id="PRO_5037272745" evidence="1">
    <location>
        <begin position="23"/>
        <end position="209"/>
    </location>
</feature>
<gene>
    <name evidence="2" type="ORF">Ari01nite_55690</name>
</gene>
<sequence length="209" mass="21870">MRSLIVAAAAVATLFGATPAGAVARPADRALITQRDLPPGYRQVDSGNDTVASLGIGTGKALRGCPALSMSRQPVRSTSAVYAKGPTGPYVAALALRYAPGGAAATIEALDAARRHCHFVTYRSQVGAVRFGITTLPMRPLRARTVPIHLSGRTSGMVRVSVEADLVAVRRGDFVLVSAEFAIGRRLDGIAPRIAPLTLARCARQIRGC</sequence>
<keyword evidence="3" id="KW-1185">Reference proteome</keyword>
<proteinExistence type="predicted"/>
<keyword evidence="1" id="KW-0732">Signal</keyword>
<dbReference type="Proteomes" id="UP000636960">
    <property type="component" value="Unassembled WGS sequence"/>
</dbReference>
<feature type="signal peptide" evidence="1">
    <location>
        <begin position="1"/>
        <end position="22"/>
    </location>
</feature>
<name>A0A919K3H5_9ACTN</name>
<protein>
    <submittedName>
        <fullName evidence="2">Uncharacterized protein</fullName>
    </submittedName>
</protein>
<evidence type="ECO:0000313" key="2">
    <source>
        <dbReference type="EMBL" id="GIE98104.1"/>
    </source>
</evidence>
<evidence type="ECO:0000313" key="3">
    <source>
        <dbReference type="Proteomes" id="UP000636960"/>
    </source>
</evidence>
<evidence type="ECO:0000256" key="1">
    <source>
        <dbReference type="SAM" id="SignalP"/>
    </source>
</evidence>
<organism evidence="2 3">
    <name type="scientific">Paractinoplanes rishiriensis</name>
    <dbReference type="NCBI Taxonomy" id="1050105"/>
    <lineage>
        <taxon>Bacteria</taxon>
        <taxon>Bacillati</taxon>
        <taxon>Actinomycetota</taxon>
        <taxon>Actinomycetes</taxon>
        <taxon>Micromonosporales</taxon>
        <taxon>Micromonosporaceae</taxon>
        <taxon>Paractinoplanes</taxon>
    </lineage>
</organism>
<accession>A0A919K3H5</accession>
<dbReference type="EMBL" id="BOMV01000060">
    <property type="protein sequence ID" value="GIE98104.1"/>
    <property type="molecule type" value="Genomic_DNA"/>
</dbReference>
<dbReference type="RefSeq" id="WP_203785140.1">
    <property type="nucleotide sequence ID" value="NZ_BOMV01000060.1"/>
</dbReference>